<dbReference type="EMBL" id="BNJK01000001">
    <property type="protein sequence ID" value="GHO93938.1"/>
    <property type="molecule type" value="Genomic_DNA"/>
</dbReference>
<dbReference type="InterPro" id="IPR037401">
    <property type="entry name" value="SnoaL-like"/>
</dbReference>
<evidence type="ECO:0000313" key="2">
    <source>
        <dbReference type="EMBL" id="GHO93938.1"/>
    </source>
</evidence>
<accession>A0A8J3N331</accession>
<evidence type="ECO:0000313" key="3">
    <source>
        <dbReference type="Proteomes" id="UP000597444"/>
    </source>
</evidence>
<dbReference type="Gene3D" id="3.10.450.50">
    <property type="match status" value="1"/>
</dbReference>
<feature type="domain" description="SnoaL-like" evidence="1">
    <location>
        <begin position="12"/>
        <end position="112"/>
    </location>
</feature>
<evidence type="ECO:0000259" key="1">
    <source>
        <dbReference type="Pfam" id="PF12680"/>
    </source>
</evidence>
<protein>
    <recommendedName>
        <fullName evidence="1">SnoaL-like domain-containing protein</fullName>
    </recommendedName>
</protein>
<dbReference type="AlphaFoldDB" id="A0A8J3N331"/>
<reference evidence="2" key="1">
    <citation type="submission" date="2020-10" db="EMBL/GenBank/DDBJ databases">
        <title>Taxonomic study of unclassified bacteria belonging to the class Ktedonobacteria.</title>
        <authorList>
            <person name="Yabe S."/>
            <person name="Wang C.M."/>
            <person name="Zheng Y."/>
            <person name="Sakai Y."/>
            <person name="Cavaletti L."/>
            <person name="Monciardini P."/>
            <person name="Donadio S."/>
        </authorList>
    </citation>
    <scope>NUCLEOTIDE SEQUENCE</scope>
    <source>
        <strain evidence="2">ID150040</strain>
    </source>
</reference>
<keyword evidence="3" id="KW-1185">Reference proteome</keyword>
<dbReference type="SUPFAM" id="SSF54427">
    <property type="entry name" value="NTF2-like"/>
    <property type="match status" value="1"/>
</dbReference>
<organism evidence="2 3">
    <name type="scientific">Reticulibacter mediterranei</name>
    <dbReference type="NCBI Taxonomy" id="2778369"/>
    <lineage>
        <taxon>Bacteria</taxon>
        <taxon>Bacillati</taxon>
        <taxon>Chloroflexota</taxon>
        <taxon>Ktedonobacteria</taxon>
        <taxon>Ktedonobacterales</taxon>
        <taxon>Reticulibacteraceae</taxon>
        <taxon>Reticulibacter</taxon>
    </lineage>
</organism>
<dbReference type="Pfam" id="PF12680">
    <property type="entry name" value="SnoaL_2"/>
    <property type="match status" value="1"/>
</dbReference>
<sequence>MVSQEVILKTITAYFAANNALDVEGFVNAFAPDASLYNAGEVSPISGQEAVRQVAEQSLIPFQKMEVQIERTFIMGNGAAVYYTGFITAKNGRRAQAAGIDVFEINDDGKIQSLRFYFDPEPIVALFQG</sequence>
<gene>
    <name evidence="2" type="ORF">KSF_039860</name>
</gene>
<dbReference type="InterPro" id="IPR032710">
    <property type="entry name" value="NTF2-like_dom_sf"/>
</dbReference>
<name>A0A8J3N331_9CHLR</name>
<proteinExistence type="predicted"/>
<comment type="caution">
    <text evidence="2">The sequence shown here is derived from an EMBL/GenBank/DDBJ whole genome shotgun (WGS) entry which is preliminary data.</text>
</comment>
<dbReference type="Proteomes" id="UP000597444">
    <property type="component" value="Unassembled WGS sequence"/>
</dbReference>
<dbReference type="RefSeq" id="WP_220204704.1">
    <property type="nucleotide sequence ID" value="NZ_BNJK01000001.1"/>
</dbReference>